<name>A0ABQ0EQX1_APOSI</name>
<sequence length="278" mass="29605">MIMNSRSPDLETSWSDFQREGCAIPAASLEHQGNSPLTSLVREAFKAINTTNLEATKSCWFSITPSRLMVGLLLWSYAVRCKPWTLVGTLVVGETTIFFGPGRAHNLSVEVRKGKWQTFCTSEWPTFVKKIVFQESGGHPDQVPYIVTWQDLVQSPPPWMPPVAAPSAKIAVASSPPHSGGARRPTAPPPTPIYPAVDDLLLLSDPPPYPAVLPPPAAPQPARPLPAPGPAPPDNSDPEGPAAGTRSRRARSPAGDSGPDSTVALPLRAIGPPLSPTA</sequence>
<feature type="domain" description="Gamma-retroviral matrix protein" evidence="2">
    <location>
        <begin position="128"/>
        <end position="172"/>
    </location>
</feature>
<feature type="compositionally biased region" description="Pro residues" evidence="1">
    <location>
        <begin position="205"/>
        <end position="235"/>
    </location>
</feature>
<gene>
    <name evidence="3" type="ORF">APTSU1_000468300</name>
</gene>
<organism evidence="3 4">
    <name type="scientific">Apodemus speciosus</name>
    <name type="common">Large Japanese field mouse</name>
    <dbReference type="NCBI Taxonomy" id="105296"/>
    <lineage>
        <taxon>Eukaryota</taxon>
        <taxon>Metazoa</taxon>
        <taxon>Chordata</taxon>
        <taxon>Craniata</taxon>
        <taxon>Vertebrata</taxon>
        <taxon>Euteleostomi</taxon>
        <taxon>Mammalia</taxon>
        <taxon>Eutheria</taxon>
        <taxon>Euarchontoglires</taxon>
        <taxon>Glires</taxon>
        <taxon>Rodentia</taxon>
        <taxon>Myomorpha</taxon>
        <taxon>Muroidea</taxon>
        <taxon>Muridae</taxon>
        <taxon>Murinae</taxon>
        <taxon>Apodemus</taxon>
    </lineage>
</organism>
<dbReference type="Proteomes" id="UP001623349">
    <property type="component" value="Unassembled WGS sequence"/>
</dbReference>
<dbReference type="SUPFAM" id="SSF47836">
    <property type="entry name" value="Retroviral matrix proteins"/>
    <property type="match status" value="1"/>
</dbReference>
<feature type="region of interest" description="Disordered" evidence="1">
    <location>
        <begin position="171"/>
        <end position="278"/>
    </location>
</feature>
<evidence type="ECO:0000313" key="4">
    <source>
        <dbReference type="Proteomes" id="UP001623349"/>
    </source>
</evidence>
<dbReference type="InterPro" id="IPR010999">
    <property type="entry name" value="Retrovr_matrix"/>
</dbReference>
<accession>A0ABQ0EQX1</accession>
<evidence type="ECO:0000313" key="3">
    <source>
        <dbReference type="EMBL" id="GAB1289453.1"/>
    </source>
</evidence>
<dbReference type="Pfam" id="PF01140">
    <property type="entry name" value="Gag_MA"/>
    <property type="match status" value="1"/>
</dbReference>
<reference evidence="3 4" key="1">
    <citation type="submission" date="2024-08" db="EMBL/GenBank/DDBJ databases">
        <title>The draft genome of Apodemus speciosus.</title>
        <authorList>
            <person name="Nabeshima K."/>
            <person name="Suzuki S."/>
            <person name="Onuma M."/>
        </authorList>
    </citation>
    <scope>NUCLEOTIDE SEQUENCE [LARGE SCALE GENOMIC DNA]</scope>
    <source>
        <strain evidence="3">IB14-021</strain>
    </source>
</reference>
<dbReference type="InterPro" id="IPR036946">
    <property type="entry name" value="G_retro_matrix_sf"/>
</dbReference>
<evidence type="ECO:0000259" key="2">
    <source>
        <dbReference type="Pfam" id="PF01140"/>
    </source>
</evidence>
<proteinExistence type="predicted"/>
<comment type="caution">
    <text evidence="3">The sequence shown here is derived from an EMBL/GenBank/DDBJ whole genome shotgun (WGS) entry which is preliminary data.</text>
</comment>
<evidence type="ECO:0000256" key="1">
    <source>
        <dbReference type="SAM" id="MobiDB-lite"/>
    </source>
</evidence>
<dbReference type="InterPro" id="IPR050462">
    <property type="entry name" value="Retroviral_Gag-Pol_poly"/>
</dbReference>
<keyword evidence="4" id="KW-1185">Reference proteome</keyword>
<dbReference type="EMBL" id="BAAFST010000005">
    <property type="protein sequence ID" value="GAB1289453.1"/>
    <property type="molecule type" value="Genomic_DNA"/>
</dbReference>
<dbReference type="InterPro" id="IPR000840">
    <property type="entry name" value="G_retro_matrix"/>
</dbReference>
<dbReference type="Gene3D" id="1.10.150.180">
    <property type="entry name" value="Gamma-retroviral matrix domain"/>
    <property type="match status" value="2"/>
</dbReference>
<protein>
    <recommendedName>
        <fullName evidence="2">Gamma-retroviral matrix protein domain-containing protein</fullName>
    </recommendedName>
</protein>
<dbReference type="PANTHER" id="PTHR33166">
    <property type="entry name" value="GAG_P30 DOMAIN-CONTAINING PROTEIN"/>
    <property type="match status" value="1"/>
</dbReference>